<dbReference type="GO" id="GO:0061630">
    <property type="term" value="F:ubiquitin protein ligase activity"/>
    <property type="evidence" value="ECO:0007669"/>
    <property type="project" value="TreeGrafter"/>
</dbReference>
<dbReference type="PANTHER" id="PTHR45622">
    <property type="entry name" value="UBIQUITIN-PROTEIN LIGASE E3A-RELATED"/>
    <property type="match status" value="1"/>
</dbReference>
<proteinExistence type="predicted"/>
<evidence type="ECO:0000313" key="5">
    <source>
        <dbReference type="EMBL" id="CAF1636563.1"/>
    </source>
</evidence>
<protein>
    <recommendedName>
        <fullName evidence="4">HECT domain-containing protein</fullName>
    </recommendedName>
</protein>
<dbReference type="AlphaFoldDB" id="A0A8S2WYV4"/>
<keyword evidence="2 3" id="KW-0833">Ubl conjugation pathway</keyword>
<dbReference type="SUPFAM" id="SSF56204">
    <property type="entry name" value="Hect, E3 ligase catalytic domain"/>
    <property type="match status" value="1"/>
</dbReference>
<sequence length="74" mass="8549">VAKKRDDLKKKLRVTFIGEVGLDMGGLTKEWFLLIIRNIFLPDYGMFTYNESSNVYWFNAAAVNNVKEYNLIGV</sequence>
<accession>A0A8S2WYV4</accession>
<dbReference type="Proteomes" id="UP000677228">
    <property type="component" value="Unassembled WGS sequence"/>
</dbReference>
<comment type="caution">
    <text evidence="3">Lacks conserved residue(s) required for the propagation of feature annotation.</text>
</comment>
<dbReference type="InterPro" id="IPR000569">
    <property type="entry name" value="HECT_dom"/>
</dbReference>
<evidence type="ECO:0000256" key="3">
    <source>
        <dbReference type="PROSITE-ProRule" id="PRU00104"/>
    </source>
</evidence>
<feature type="non-terminal residue" evidence="6">
    <location>
        <position position="1"/>
    </location>
</feature>
<dbReference type="EMBL" id="CAJNOK010060844">
    <property type="protein sequence ID" value="CAF1636563.1"/>
    <property type="molecule type" value="Genomic_DNA"/>
</dbReference>
<dbReference type="PANTHER" id="PTHR45622:SF56">
    <property type="entry name" value="E3 UBIQUITIN-PROTEIN LIGASE HECTD2-RELATED"/>
    <property type="match status" value="1"/>
</dbReference>
<comment type="caution">
    <text evidence="6">The sequence shown here is derived from an EMBL/GenBank/DDBJ whole genome shotgun (WGS) entry which is preliminary data.</text>
</comment>
<evidence type="ECO:0000313" key="7">
    <source>
        <dbReference type="Proteomes" id="UP000682733"/>
    </source>
</evidence>
<evidence type="ECO:0000256" key="1">
    <source>
        <dbReference type="ARBA" id="ARBA00022737"/>
    </source>
</evidence>
<organism evidence="6 7">
    <name type="scientific">Didymodactylos carnosus</name>
    <dbReference type="NCBI Taxonomy" id="1234261"/>
    <lineage>
        <taxon>Eukaryota</taxon>
        <taxon>Metazoa</taxon>
        <taxon>Spiralia</taxon>
        <taxon>Gnathifera</taxon>
        <taxon>Rotifera</taxon>
        <taxon>Eurotatoria</taxon>
        <taxon>Bdelloidea</taxon>
        <taxon>Philodinida</taxon>
        <taxon>Philodinidae</taxon>
        <taxon>Didymodactylos</taxon>
    </lineage>
</organism>
<dbReference type="InterPro" id="IPR035983">
    <property type="entry name" value="Hect_E3_ubiquitin_ligase"/>
</dbReference>
<dbReference type="Gene3D" id="3.90.1750.10">
    <property type="entry name" value="Hect, E3 ligase catalytic domains"/>
    <property type="match status" value="1"/>
</dbReference>
<evidence type="ECO:0000259" key="4">
    <source>
        <dbReference type="PROSITE" id="PS50237"/>
    </source>
</evidence>
<reference evidence="6" key="1">
    <citation type="submission" date="2021-02" db="EMBL/GenBank/DDBJ databases">
        <authorList>
            <person name="Nowell W R."/>
        </authorList>
    </citation>
    <scope>NUCLEOTIDE SEQUENCE</scope>
</reference>
<dbReference type="Proteomes" id="UP000682733">
    <property type="component" value="Unassembled WGS sequence"/>
</dbReference>
<feature type="non-terminal residue" evidence="6">
    <location>
        <position position="74"/>
    </location>
</feature>
<keyword evidence="1" id="KW-0677">Repeat</keyword>
<dbReference type="InterPro" id="IPR051709">
    <property type="entry name" value="Ub-ligase/GTPase-reg"/>
</dbReference>
<evidence type="ECO:0000256" key="2">
    <source>
        <dbReference type="ARBA" id="ARBA00022786"/>
    </source>
</evidence>
<dbReference type="PROSITE" id="PS50237">
    <property type="entry name" value="HECT"/>
    <property type="match status" value="1"/>
</dbReference>
<name>A0A8S2WYV4_9BILA</name>
<evidence type="ECO:0000313" key="6">
    <source>
        <dbReference type="EMBL" id="CAF4468753.1"/>
    </source>
</evidence>
<gene>
    <name evidence="5" type="ORF">OVA965_LOCUS44040</name>
    <name evidence="6" type="ORF">TMI583_LOCUS46595</name>
</gene>
<feature type="domain" description="HECT" evidence="4">
    <location>
        <begin position="4"/>
        <end position="74"/>
    </location>
</feature>
<dbReference type="EMBL" id="CAJOBA010087199">
    <property type="protein sequence ID" value="CAF4468753.1"/>
    <property type="molecule type" value="Genomic_DNA"/>
</dbReference>